<reference evidence="4 5" key="1">
    <citation type="journal article" date="2011" name="Int. J. Syst. Evol. Microbiol.">
        <title>Zhongshania antarctica gen. nov., sp. nov. and Zhongshania guokunii sp. nov., gammaproteobacteria respectively isolated from coastal attached (fast) ice and surface seawater of the Antarctic.</title>
        <authorList>
            <person name="Li H.J."/>
            <person name="Zhang X.Y."/>
            <person name="Chen C.X."/>
            <person name="Zhang Y.J."/>
            <person name="Gao Z.M."/>
            <person name="Yu Y."/>
            <person name="Chen X.L."/>
            <person name="Chen B."/>
            <person name="Zhang Y.Z."/>
        </authorList>
    </citation>
    <scope>NUCLEOTIDE SEQUENCE [LARGE SCALE GENOMIC DNA]</scope>
    <source>
        <strain evidence="4 5">15-R06ZXC-3</strain>
    </source>
</reference>
<evidence type="ECO:0000256" key="1">
    <source>
        <dbReference type="ARBA" id="ARBA00022553"/>
    </source>
</evidence>
<dbReference type="RefSeq" id="WP_368392869.1">
    <property type="nucleotide sequence ID" value="NZ_JBFRYC010000014.1"/>
</dbReference>
<dbReference type="PANTHER" id="PTHR44591">
    <property type="entry name" value="STRESS RESPONSE REGULATOR PROTEIN 1"/>
    <property type="match status" value="1"/>
</dbReference>
<dbReference type="InterPro" id="IPR050595">
    <property type="entry name" value="Bact_response_regulator"/>
</dbReference>
<dbReference type="EMBL" id="JBFRYC010000014">
    <property type="protein sequence ID" value="MEX1663309.1"/>
    <property type="molecule type" value="Genomic_DNA"/>
</dbReference>
<evidence type="ECO:0000313" key="4">
    <source>
        <dbReference type="EMBL" id="MEX1663309.1"/>
    </source>
</evidence>
<dbReference type="InterPro" id="IPR001789">
    <property type="entry name" value="Sig_transdc_resp-reg_receiver"/>
</dbReference>
<sequence>MQILVVDDEPLFLRLLSAQLKDLGYCDVNTAGSGREALARLKSPRARYDLIMLDIRMPEMDGVTLCRHIRTLPAYRETPIVMVTAMSDKSFIDDAFAAGALDYITKPLDRVELKARLGMVARLRMQEKAAAAASASLSSYAIAPPFAFDDPITLPNVDRLLSPTALENYLLTLGLGRMHGLRACAVAIENADQIFMTKTPGNFVDMIGDVATIVQDCLKTEDAMISYTGGGIFSCVLRGENGYDAELMTATANFSMSDFEPIYSDANMSLPVIRFGTLARMPSLAIGRPTRLLQLAKMQIYPAESHSPLKDRLKRRLIGSL</sequence>
<feature type="modified residue" description="4-aspartylphosphate" evidence="2">
    <location>
        <position position="54"/>
    </location>
</feature>
<dbReference type="SMART" id="SM00448">
    <property type="entry name" value="REC"/>
    <property type="match status" value="1"/>
</dbReference>
<dbReference type="Pfam" id="PF00072">
    <property type="entry name" value="Response_reg"/>
    <property type="match status" value="1"/>
</dbReference>
<dbReference type="Proteomes" id="UP001557465">
    <property type="component" value="Unassembled WGS sequence"/>
</dbReference>
<accession>A0ABV3TRB3</accession>
<dbReference type="Gene3D" id="3.40.50.2300">
    <property type="match status" value="1"/>
</dbReference>
<comment type="caution">
    <text evidence="4">The sequence shown here is derived from an EMBL/GenBank/DDBJ whole genome shotgun (WGS) entry which is preliminary data.</text>
</comment>
<dbReference type="SUPFAM" id="SSF52172">
    <property type="entry name" value="CheY-like"/>
    <property type="match status" value="1"/>
</dbReference>
<feature type="domain" description="Response regulatory" evidence="3">
    <location>
        <begin position="2"/>
        <end position="121"/>
    </location>
</feature>
<organism evidence="4 5">
    <name type="scientific">Thioclava arctica</name>
    <dbReference type="NCBI Taxonomy" id="3238301"/>
    <lineage>
        <taxon>Bacteria</taxon>
        <taxon>Pseudomonadati</taxon>
        <taxon>Pseudomonadota</taxon>
        <taxon>Alphaproteobacteria</taxon>
        <taxon>Rhodobacterales</taxon>
        <taxon>Paracoccaceae</taxon>
        <taxon>Thioclava</taxon>
    </lineage>
</organism>
<dbReference type="PANTHER" id="PTHR44591:SF3">
    <property type="entry name" value="RESPONSE REGULATORY DOMAIN-CONTAINING PROTEIN"/>
    <property type="match status" value="1"/>
</dbReference>
<dbReference type="InterPro" id="IPR011006">
    <property type="entry name" value="CheY-like_superfamily"/>
</dbReference>
<protein>
    <submittedName>
        <fullName evidence="4">PleD family two-component system response regulator</fullName>
    </submittedName>
</protein>
<evidence type="ECO:0000313" key="5">
    <source>
        <dbReference type="Proteomes" id="UP001557465"/>
    </source>
</evidence>
<dbReference type="PROSITE" id="PS50110">
    <property type="entry name" value="RESPONSE_REGULATORY"/>
    <property type="match status" value="1"/>
</dbReference>
<keyword evidence="5" id="KW-1185">Reference proteome</keyword>
<evidence type="ECO:0000256" key="2">
    <source>
        <dbReference type="PROSITE-ProRule" id="PRU00169"/>
    </source>
</evidence>
<evidence type="ECO:0000259" key="3">
    <source>
        <dbReference type="PROSITE" id="PS50110"/>
    </source>
</evidence>
<name>A0ABV3TRB3_9RHOB</name>
<gene>
    <name evidence="4" type="ORF">AB4874_16980</name>
</gene>
<proteinExistence type="predicted"/>
<keyword evidence="1 2" id="KW-0597">Phosphoprotein</keyword>